<comment type="caution">
    <text evidence="2">The sequence shown here is derived from an EMBL/GenBank/DDBJ whole genome shotgun (WGS) entry which is preliminary data.</text>
</comment>
<evidence type="ECO:0000313" key="3">
    <source>
        <dbReference type="Proteomes" id="UP000093592"/>
    </source>
</evidence>
<dbReference type="AlphaFoldDB" id="A0A1A2ZQ94"/>
<gene>
    <name evidence="2" type="ORF">A5707_13745</name>
</gene>
<organism evidence="2 3">
    <name type="scientific">Mycobacterium kyorinense</name>
    <dbReference type="NCBI Taxonomy" id="487514"/>
    <lineage>
        <taxon>Bacteria</taxon>
        <taxon>Bacillati</taxon>
        <taxon>Actinomycetota</taxon>
        <taxon>Actinomycetes</taxon>
        <taxon>Mycobacteriales</taxon>
        <taxon>Mycobacteriaceae</taxon>
        <taxon>Mycobacterium</taxon>
    </lineage>
</organism>
<accession>A0A1A2ZQ94</accession>
<proteinExistence type="predicted"/>
<dbReference type="Pfam" id="PF02036">
    <property type="entry name" value="SCP2"/>
    <property type="match status" value="1"/>
</dbReference>
<dbReference type="InterPro" id="IPR003033">
    <property type="entry name" value="SCP2_sterol-bd_dom"/>
</dbReference>
<dbReference type="Gene3D" id="3.30.1050.10">
    <property type="entry name" value="SCP2 sterol-binding domain"/>
    <property type="match status" value="1"/>
</dbReference>
<name>A0A1A2ZQ94_9MYCO</name>
<dbReference type="EMBL" id="LZKJ01000038">
    <property type="protein sequence ID" value="OBI51642.1"/>
    <property type="molecule type" value="Genomic_DNA"/>
</dbReference>
<dbReference type="OrthoDB" id="3669840at2"/>
<dbReference type="Proteomes" id="UP000093592">
    <property type="component" value="Unassembled WGS sequence"/>
</dbReference>
<dbReference type="SUPFAM" id="SSF55718">
    <property type="entry name" value="SCP-like"/>
    <property type="match status" value="1"/>
</dbReference>
<evidence type="ECO:0000313" key="2">
    <source>
        <dbReference type="EMBL" id="OBI51642.1"/>
    </source>
</evidence>
<dbReference type="InterPro" id="IPR036527">
    <property type="entry name" value="SCP2_sterol-bd_dom_sf"/>
</dbReference>
<feature type="domain" description="SCP2" evidence="1">
    <location>
        <begin position="48"/>
        <end position="124"/>
    </location>
</feature>
<reference evidence="3" key="1">
    <citation type="submission" date="2016-06" db="EMBL/GenBank/DDBJ databases">
        <authorList>
            <person name="Sutton G."/>
            <person name="Brinkac L."/>
            <person name="Sanka R."/>
            <person name="Adams M."/>
            <person name="Lau E."/>
            <person name="Sam S."/>
            <person name="Sreng N."/>
            <person name="Him V."/>
            <person name="Kerleguer A."/>
            <person name="Cheng S."/>
        </authorList>
    </citation>
    <scope>NUCLEOTIDE SEQUENCE [LARGE SCALE GENOMIC DNA]</scope>
    <source>
        <strain evidence="3">E861</strain>
    </source>
</reference>
<protein>
    <recommendedName>
        <fullName evidence="1">SCP2 domain-containing protein</fullName>
    </recommendedName>
</protein>
<sequence>MTCLLLGEQLLHGLDVARAAGRPWTIDRDDALLVVPAALALAPNYLRASRANDLHITFELRIRGGGRYRLTVDHGTAVVTSADQPAGGRADCVITADPVTFLLLGYGRVAQWPQILRGRLRAGGRKPWLAAKFGTLLASP</sequence>
<evidence type="ECO:0000259" key="1">
    <source>
        <dbReference type="Pfam" id="PF02036"/>
    </source>
</evidence>